<evidence type="ECO:0000313" key="2">
    <source>
        <dbReference type="EMBL" id="CAH0541775.1"/>
    </source>
</evidence>
<reference evidence="2" key="1">
    <citation type="submission" date="2021-11" db="EMBL/GenBank/DDBJ databases">
        <authorList>
            <person name="Rodrigo-Torres L."/>
            <person name="Arahal R. D."/>
            <person name="Lucena T."/>
        </authorList>
    </citation>
    <scope>NUCLEOTIDE SEQUENCE</scope>
    <source>
        <strain evidence="2">CECT 7928</strain>
    </source>
</reference>
<organism evidence="2 3">
    <name type="scientific">Vibrio marisflavi CECT 7928</name>
    <dbReference type="NCBI Taxonomy" id="634439"/>
    <lineage>
        <taxon>Bacteria</taxon>
        <taxon>Pseudomonadati</taxon>
        <taxon>Pseudomonadota</taxon>
        <taxon>Gammaproteobacteria</taxon>
        <taxon>Vibrionales</taxon>
        <taxon>Vibrionaceae</taxon>
        <taxon>Vibrio</taxon>
    </lineage>
</organism>
<dbReference type="Proteomes" id="UP000838748">
    <property type="component" value="Unassembled WGS sequence"/>
</dbReference>
<dbReference type="InterPro" id="IPR047658">
    <property type="entry name" value="IS4-like_transpos"/>
</dbReference>
<dbReference type="SUPFAM" id="SSF53098">
    <property type="entry name" value="Ribonuclease H-like"/>
    <property type="match status" value="1"/>
</dbReference>
<accession>A0ABM9A8R0</accession>
<protein>
    <submittedName>
        <fullName evidence="2">IS4 family transposase ISShfr1</fullName>
    </submittedName>
</protein>
<evidence type="ECO:0000256" key="1">
    <source>
        <dbReference type="SAM" id="MobiDB-lite"/>
    </source>
</evidence>
<dbReference type="PANTHER" id="PTHR35404:SF8">
    <property type="entry name" value="TRANSPOSASE OF TN10"/>
    <property type="match status" value="1"/>
</dbReference>
<dbReference type="PANTHER" id="PTHR35404">
    <property type="entry name" value="TRANSPOSASE OF TN10"/>
    <property type="match status" value="1"/>
</dbReference>
<sequence length="284" mass="31945">MVLCERKFITTTNLLITLVRNSTMNVNTIVSLFLNSIFGNMHKARANALKACVESVLSGSSLSVTSIGRGISTHAYEKHSIKRADRLCSNCHLSRSKVVIYKHIVTLLTSHLKTPIIHVDWSDLNKQKTLFLIRASLSFEGRALTLYEEVHSLETKETAKTHSDFLVILKLLLPSSSRPIIVTEAGFKRPWFKAVRALGWHFMGRVRGRVCLSKNEEKGALCKTLFPLATSVPQLIRNGYMGNVNPYKVNIILYKAKPKGRVAKTKKGHRQQSNYSRKKRSASP</sequence>
<gene>
    <name evidence="2" type="ORF">VMF7928_03825</name>
</gene>
<dbReference type="InterPro" id="IPR012337">
    <property type="entry name" value="RNaseH-like_sf"/>
</dbReference>
<feature type="region of interest" description="Disordered" evidence="1">
    <location>
        <begin position="260"/>
        <end position="284"/>
    </location>
</feature>
<comment type="caution">
    <text evidence="2">The sequence shown here is derived from an EMBL/GenBank/DDBJ whole genome shotgun (WGS) entry which is preliminary data.</text>
</comment>
<proteinExistence type="predicted"/>
<dbReference type="EMBL" id="CAKLDM010000002">
    <property type="protein sequence ID" value="CAH0541775.1"/>
    <property type="molecule type" value="Genomic_DNA"/>
</dbReference>
<evidence type="ECO:0000313" key="3">
    <source>
        <dbReference type="Proteomes" id="UP000838748"/>
    </source>
</evidence>
<keyword evidence="3" id="KW-1185">Reference proteome</keyword>
<name>A0ABM9A8R0_9VIBR</name>
<dbReference type="NCBIfam" id="NF033591">
    <property type="entry name" value="transpos_IS4_2"/>
    <property type="match status" value="1"/>
</dbReference>